<sequence>MPSLHVIGEILGASGLSNECTLSLSHVVDLLSLHASSQHSFFCRWRLLLGDSDDDEAQVGWRSSSWELLQGDAHGQTQVHSPSASLSIPLTCNNGDVKSSHGRSELLELVWAHPIDLHLTTTSAHVSGWPHLVFQVWSLDCFHQQQLCGTAKVCIPSACGELLVDTPLVRTLPDSWLDRAADSLSLSCSLSDAIPAAKHPSSALTPVAAVHNEAQDPAESGTLDAQGTLLLRIAVLPFGFASS</sequence>
<dbReference type="AlphaFoldDB" id="K3X0Z1"/>
<keyword evidence="4" id="KW-0206">Cytoskeleton</keyword>
<dbReference type="OMA" id="ANMEAWN"/>
<dbReference type="VEuPathDB" id="FungiDB:PYU1_G010867"/>
<dbReference type="STRING" id="431595.K3X0Z1"/>
<evidence type="ECO:0000256" key="4">
    <source>
        <dbReference type="ARBA" id="ARBA00023212"/>
    </source>
</evidence>
<evidence type="ECO:0000256" key="2">
    <source>
        <dbReference type="ARBA" id="ARBA00022490"/>
    </source>
</evidence>
<dbReference type="EnsemblProtists" id="PYU1_T010890">
    <property type="protein sequence ID" value="PYU1_T010890"/>
    <property type="gene ID" value="PYU1_G010867"/>
</dbReference>
<evidence type="ECO:0000256" key="1">
    <source>
        <dbReference type="ARBA" id="ARBA00004120"/>
    </source>
</evidence>
<keyword evidence="2" id="KW-0963">Cytoplasm</keyword>
<evidence type="ECO:0000256" key="6">
    <source>
        <dbReference type="ARBA" id="ARBA00039272"/>
    </source>
</evidence>
<dbReference type="PROSITE" id="PS51381">
    <property type="entry name" value="C2_B9"/>
    <property type="match status" value="1"/>
</dbReference>
<organism evidence="7 8">
    <name type="scientific">Globisporangium ultimum (strain ATCC 200006 / CBS 805.95 / DAOM BR144)</name>
    <name type="common">Pythium ultimum</name>
    <dbReference type="NCBI Taxonomy" id="431595"/>
    <lineage>
        <taxon>Eukaryota</taxon>
        <taxon>Sar</taxon>
        <taxon>Stramenopiles</taxon>
        <taxon>Oomycota</taxon>
        <taxon>Peronosporomycetes</taxon>
        <taxon>Pythiales</taxon>
        <taxon>Pythiaceae</taxon>
        <taxon>Globisporangium</taxon>
    </lineage>
</organism>
<evidence type="ECO:0000313" key="7">
    <source>
        <dbReference type="EnsemblProtists" id="PYU1_T010890"/>
    </source>
</evidence>
<dbReference type="Proteomes" id="UP000019132">
    <property type="component" value="Unassembled WGS sequence"/>
</dbReference>
<dbReference type="PANTHER" id="PTHR12968">
    <property type="entry name" value="B9 DOMAIN-CONTAINING"/>
    <property type="match status" value="1"/>
</dbReference>
<reference evidence="8" key="1">
    <citation type="journal article" date="2010" name="Genome Biol.">
        <title>Genome sequence of the necrotrophic plant pathogen Pythium ultimum reveals original pathogenicity mechanisms and effector repertoire.</title>
        <authorList>
            <person name="Levesque C.A."/>
            <person name="Brouwer H."/>
            <person name="Cano L."/>
            <person name="Hamilton J.P."/>
            <person name="Holt C."/>
            <person name="Huitema E."/>
            <person name="Raffaele S."/>
            <person name="Robideau G.P."/>
            <person name="Thines M."/>
            <person name="Win J."/>
            <person name="Zerillo M.M."/>
            <person name="Beakes G.W."/>
            <person name="Boore J.L."/>
            <person name="Busam D."/>
            <person name="Dumas B."/>
            <person name="Ferriera S."/>
            <person name="Fuerstenberg S.I."/>
            <person name="Gachon C.M."/>
            <person name="Gaulin E."/>
            <person name="Govers F."/>
            <person name="Grenville-Briggs L."/>
            <person name="Horner N."/>
            <person name="Hostetler J."/>
            <person name="Jiang R.H."/>
            <person name="Johnson J."/>
            <person name="Krajaejun T."/>
            <person name="Lin H."/>
            <person name="Meijer H.J."/>
            <person name="Moore B."/>
            <person name="Morris P."/>
            <person name="Phuntmart V."/>
            <person name="Puiu D."/>
            <person name="Shetty J."/>
            <person name="Stajich J.E."/>
            <person name="Tripathy S."/>
            <person name="Wawra S."/>
            <person name="van West P."/>
            <person name="Whitty B.R."/>
            <person name="Coutinho P.M."/>
            <person name="Henrissat B."/>
            <person name="Martin F."/>
            <person name="Thomas P.D."/>
            <person name="Tyler B.M."/>
            <person name="De Vries R.P."/>
            <person name="Kamoun S."/>
            <person name="Yandell M."/>
            <person name="Tisserat N."/>
            <person name="Buell C.R."/>
        </authorList>
    </citation>
    <scope>NUCLEOTIDE SEQUENCE</scope>
    <source>
        <strain evidence="8">DAOM:BR144</strain>
    </source>
</reference>
<name>K3X0Z1_GLOUD</name>
<dbReference type="eggNOG" id="KOG4028">
    <property type="taxonomic scope" value="Eukaryota"/>
</dbReference>
<keyword evidence="8" id="KW-1185">Reference proteome</keyword>
<accession>K3X0Z1</accession>
<dbReference type="Pfam" id="PF07162">
    <property type="entry name" value="B9-C2"/>
    <property type="match status" value="1"/>
</dbReference>
<reference evidence="7" key="3">
    <citation type="submission" date="2015-02" db="UniProtKB">
        <authorList>
            <consortium name="EnsemblProtists"/>
        </authorList>
    </citation>
    <scope>IDENTIFICATION</scope>
    <source>
        <strain evidence="7">DAOM BR144</strain>
    </source>
</reference>
<dbReference type="GO" id="GO:0036038">
    <property type="term" value="C:MKS complex"/>
    <property type="evidence" value="ECO:0007669"/>
    <property type="project" value="TreeGrafter"/>
</dbReference>
<dbReference type="EMBL" id="GL376590">
    <property type="status" value="NOT_ANNOTATED_CDS"/>
    <property type="molecule type" value="Genomic_DNA"/>
</dbReference>
<comment type="subcellular location">
    <subcellularLocation>
        <location evidence="1">Cytoplasm</location>
        <location evidence="1">Cytoskeleton</location>
        <location evidence="1">Cilium basal body</location>
    </subcellularLocation>
</comment>
<evidence type="ECO:0000256" key="3">
    <source>
        <dbReference type="ARBA" id="ARBA00022794"/>
    </source>
</evidence>
<dbReference type="InterPro" id="IPR010796">
    <property type="entry name" value="C2_B9-type_dom"/>
</dbReference>
<dbReference type="PANTHER" id="PTHR12968:SF2">
    <property type="entry name" value="B9 DOMAIN-CONTAINING PROTEIN 2"/>
    <property type="match status" value="1"/>
</dbReference>
<evidence type="ECO:0000256" key="5">
    <source>
        <dbReference type="ARBA" id="ARBA00023273"/>
    </source>
</evidence>
<dbReference type="HOGENOM" id="CLU_1144531_0_0_1"/>
<keyword evidence="3" id="KW-0970">Cilium biogenesis/degradation</keyword>
<dbReference type="InParanoid" id="K3X0Z1"/>
<proteinExistence type="predicted"/>
<evidence type="ECO:0000313" key="8">
    <source>
        <dbReference type="Proteomes" id="UP000019132"/>
    </source>
</evidence>
<reference evidence="8" key="2">
    <citation type="submission" date="2010-04" db="EMBL/GenBank/DDBJ databases">
        <authorList>
            <person name="Buell R."/>
            <person name="Hamilton J."/>
            <person name="Hostetler J."/>
        </authorList>
    </citation>
    <scope>NUCLEOTIDE SEQUENCE [LARGE SCALE GENOMIC DNA]</scope>
    <source>
        <strain evidence="8">DAOM:BR144</strain>
    </source>
</reference>
<dbReference type="GO" id="GO:0060271">
    <property type="term" value="P:cilium assembly"/>
    <property type="evidence" value="ECO:0007669"/>
    <property type="project" value="TreeGrafter"/>
</dbReference>
<keyword evidence="5" id="KW-0966">Cell projection</keyword>
<protein>
    <recommendedName>
        <fullName evidence="6">B9 domain-containing protein 2</fullName>
    </recommendedName>
</protein>